<reference evidence="4 5" key="1">
    <citation type="journal article" date="2016" name="Mol. Biol. Evol.">
        <title>Comparative Genomics of Early-Diverging Mushroom-Forming Fungi Provides Insights into the Origins of Lignocellulose Decay Capabilities.</title>
        <authorList>
            <person name="Nagy L.G."/>
            <person name="Riley R."/>
            <person name="Tritt A."/>
            <person name="Adam C."/>
            <person name="Daum C."/>
            <person name="Floudas D."/>
            <person name="Sun H."/>
            <person name="Yadav J.S."/>
            <person name="Pangilinan J."/>
            <person name="Larsson K.H."/>
            <person name="Matsuura K."/>
            <person name="Barry K."/>
            <person name="Labutti K."/>
            <person name="Kuo R."/>
            <person name="Ohm R.A."/>
            <person name="Bhattacharya S.S."/>
            <person name="Shirouzu T."/>
            <person name="Yoshinaga Y."/>
            <person name="Martin F.M."/>
            <person name="Grigoriev I.V."/>
            <person name="Hibbett D.S."/>
        </authorList>
    </citation>
    <scope>NUCLEOTIDE SEQUENCE [LARGE SCALE GENOMIC DNA]</scope>
    <source>
        <strain evidence="4 5">CBS 109695</strain>
    </source>
</reference>
<dbReference type="Proteomes" id="UP000076532">
    <property type="component" value="Unassembled WGS sequence"/>
</dbReference>
<name>A0A166QKW5_9AGAM</name>
<protein>
    <submittedName>
        <fullName evidence="4">Uncharacterized protein</fullName>
    </submittedName>
</protein>
<feature type="chain" id="PRO_5007997423" evidence="2">
    <location>
        <begin position="25"/>
        <end position="125"/>
    </location>
</feature>
<evidence type="ECO:0000256" key="2">
    <source>
        <dbReference type="SAM" id="SignalP"/>
    </source>
</evidence>
<keyword evidence="5" id="KW-1185">Reference proteome</keyword>
<dbReference type="EMBL" id="KV417537">
    <property type="protein sequence ID" value="KZP22834.1"/>
    <property type="molecule type" value="Genomic_DNA"/>
</dbReference>
<evidence type="ECO:0000256" key="1">
    <source>
        <dbReference type="SAM" id="MobiDB-lite"/>
    </source>
</evidence>
<accession>A0A166QKW5</accession>
<feature type="signal peptide" evidence="2">
    <location>
        <begin position="1"/>
        <end position="24"/>
    </location>
</feature>
<evidence type="ECO:0000313" key="5">
    <source>
        <dbReference type="Proteomes" id="UP000076532"/>
    </source>
</evidence>
<dbReference type="AlphaFoldDB" id="A0A166QKW5"/>
<evidence type="ECO:0000313" key="4">
    <source>
        <dbReference type="EMBL" id="KZP27273.1"/>
    </source>
</evidence>
<keyword evidence="2" id="KW-0732">Signal</keyword>
<dbReference type="EMBL" id="KV417509">
    <property type="protein sequence ID" value="KZP27273.1"/>
    <property type="molecule type" value="Genomic_DNA"/>
</dbReference>
<evidence type="ECO:0000313" key="3">
    <source>
        <dbReference type="EMBL" id="KZP22834.1"/>
    </source>
</evidence>
<proteinExistence type="predicted"/>
<gene>
    <name evidence="4" type="ORF">FIBSPDRAFT_886533</name>
    <name evidence="3" type="ORF">FIBSPDRAFT_952648</name>
</gene>
<organism evidence="4 5">
    <name type="scientific">Athelia psychrophila</name>
    <dbReference type="NCBI Taxonomy" id="1759441"/>
    <lineage>
        <taxon>Eukaryota</taxon>
        <taxon>Fungi</taxon>
        <taxon>Dikarya</taxon>
        <taxon>Basidiomycota</taxon>
        <taxon>Agaricomycotina</taxon>
        <taxon>Agaricomycetes</taxon>
        <taxon>Agaricomycetidae</taxon>
        <taxon>Atheliales</taxon>
        <taxon>Atheliaceae</taxon>
        <taxon>Athelia</taxon>
    </lineage>
</organism>
<feature type="region of interest" description="Disordered" evidence="1">
    <location>
        <begin position="27"/>
        <end position="51"/>
    </location>
</feature>
<feature type="compositionally biased region" description="Low complexity" evidence="1">
    <location>
        <begin position="39"/>
        <end position="51"/>
    </location>
</feature>
<sequence length="125" mass="12801">MKSIFASVLFVFLAFSSATTGVAALPVSEPDSASPLARDSSSGDASASDPTSAFSALRTISFSFAVLAGGGVVPSDIQALADKYGGTIGTVPPQLGEISINFPTKHEKGTFALFTLYCKTKGKKC</sequence>